<sequence length="73" mass="8283">TLSPETKTPNYTCCTCNEAEDNEAAHALEKWGFSMKRKGIILRDHFPQAVKRIVLKEQEANPHSTQEVTCTVH</sequence>
<feature type="non-terminal residue" evidence="1">
    <location>
        <position position="1"/>
    </location>
</feature>
<organism evidence="1 2">
    <name type="scientific">Ilex paraguariensis</name>
    <name type="common">yerba mate</name>
    <dbReference type="NCBI Taxonomy" id="185542"/>
    <lineage>
        <taxon>Eukaryota</taxon>
        <taxon>Viridiplantae</taxon>
        <taxon>Streptophyta</taxon>
        <taxon>Embryophyta</taxon>
        <taxon>Tracheophyta</taxon>
        <taxon>Spermatophyta</taxon>
        <taxon>Magnoliopsida</taxon>
        <taxon>eudicotyledons</taxon>
        <taxon>Gunneridae</taxon>
        <taxon>Pentapetalae</taxon>
        <taxon>asterids</taxon>
        <taxon>campanulids</taxon>
        <taxon>Aquifoliales</taxon>
        <taxon>Aquifoliaceae</taxon>
        <taxon>Ilex</taxon>
    </lineage>
</organism>
<dbReference type="Proteomes" id="UP001642360">
    <property type="component" value="Unassembled WGS sequence"/>
</dbReference>
<accession>A0ABC8SSH8</accession>
<keyword evidence="2" id="KW-1185">Reference proteome</keyword>
<name>A0ABC8SSH8_9AQUA</name>
<evidence type="ECO:0000313" key="2">
    <source>
        <dbReference type="Proteomes" id="UP001642360"/>
    </source>
</evidence>
<gene>
    <name evidence="1" type="ORF">ILEXP_LOCUS28562</name>
</gene>
<reference evidence="1 2" key="1">
    <citation type="submission" date="2024-02" db="EMBL/GenBank/DDBJ databases">
        <authorList>
            <person name="Vignale AGUSTIN F."/>
            <person name="Sosa J E."/>
            <person name="Modenutti C."/>
        </authorList>
    </citation>
    <scope>NUCLEOTIDE SEQUENCE [LARGE SCALE GENOMIC DNA]</scope>
</reference>
<dbReference type="EMBL" id="CAUOFW020003414">
    <property type="protein sequence ID" value="CAK9159850.1"/>
    <property type="molecule type" value="Genomic_DNA"/>
</dbReference>
<protein>
    <submittedName>
        <fullName evidence="1">Uncharacterized protein</fullName>
    </submittedName>
</protein>
<evidence type="ECO:0000313" key="1">
    <source>
        <dbReference type="EMBL" id="CAK9159850.1"/>
    </source>
</evidence>
<dbReference type="AlphaFoldDB" id="A0ABC8SSH8"/>
<comment type="caution">
    <text evidence="1">The sequence shown here is derived from an EMBL/GenBank/DDBJ whole genome shotgun (WGS) entry which is preliminary data.</text>
</comment>
<proteinExistence type="predicted"/>